<comment type="caution">
    <text evidence="2">The sequence shown here is derived from an EMBL/GenBank/DDBJ whole genome shotgun (WGS) entry which is preliminary data.</text>
</comment>
<feature type="transmembrane region" description="Helical" evidence="1">
    <location>
        <begin position="36"/>
        <end position="55"/>
    </location>
</feature>
<keyword evidence="1" id="KW-0812">Transmembrane</keyword>
<reference evidence="3" key="1">
    <citation type="journal article" date="2019" name="Int. J. Syst. Evol. Microbiol.">
        <title>The Global Catalogue of Microorganisms (GCM) 10K type strain sequencing project: providing services to taxonomists for standard genome sequencing and annotation.</title>
        <authorList>
            <consortium name="The Broad Institute Genomics Platform"/>
            <consortium name="The Broad Institute Genome Sequencing Center for Infectious Disease"/>
            <person name="Wu L."/>
            <person name="Ma J."/>
        </authorList>
    </citation>
    <scope>NUCLEOTIDE SEQUENCE [LARGE SCALE GENOMIC DNA]</scope>
    <source>
        <strain evidence="3">JCM 31319</strain>
    </source>
</reference>
<feature type="transmembrane region" description="Helical" evidence="1">
    <location>
        <begin position="12"/>
        <end position="30"/>
    </location>
</feature>
<dbReference type="RefSeq" id="WP_377529260.1">
    <property type="nucleotide sequence ID" value="NZ_JBHTLD010000151.1"/>
</dbReference>
<dbReference type="EMBL" id="JBHTLD010000151">
    <property type="protein sequence ID" value="MFD1187541.1"/>
    <property type="molecule type" value="Genomic_DNA"/>
</dbReference>
<organism evidence="2 3">
    <name type="scientific">Pontibacter rugosus</name>
    <dbReference type="NCBI Taxonomy" id="1745966"/>
    <lineage>
        <taxon>Bacteria</taxon>
        <taxon>Pseudomonadati</taxon>
        <taxon>Bacteroidota</taxon>
        <taxon>Cytophagia</taxon>
        <taxon>Cytophagales</taxon>
        <taxon>Hymenobacteraceae</taxon>
        <taxon>Pontibacter</taxon>
    </lineage>
</organism>
<protein>
    <submittedName>
        <fullName evidence="2">Uncharacterized protein</fullName>
    </submittedName>
</protein>
<keyword evidence="1" id="KW-0472">Membrane</keyword>
<dbReference type="Proteomes" id="UP001597094">
    <property type="component" value="Unassembled WGS sequence"/>
</dbReference>
<evidence type="ECO:0000313" key="2">
    <source>
        <dbReference type="EMBL" id="MFD1187541.1"/>
    </source>
</evidence>
<proteinExistence type="predicted"/>
<accession>A0ABW3SUA2</accession>
<keyword evidence="1" id="KW-1133">Transmembrane helix</keyword>
<name>A0ABW3SUA2_9BACT</name>
<evidence type="ECO:0000313" key="3">
    <source>
        <dbReference type="Proteomes" id="UP001597094"/>
    </source>
</evidence>
<sequence length="73" mass="8153">MTNRFKDFYKLHGRLCLAGLQLVLSVLILLGVFDAFWGGTISGFLMAILTNEVLLHMQSQKSEAANTKPFKHA</sequence>
<evidence type="ECO:0000256" key="1">
    <source>
        <dbReference type="SAM" id="Phobius"/>
    </source>
</evidence>
<gene>
    <name evidence="2" type="ORF">ACFQ2O_15090</name>
</gene>
<keyword evidence="3" id="KW-1185">Reference proteome</keyword>